<dbReference type="Proteomes" id="UP000192582">
    <property type="component" value="Unassembled WGS sequence"/>
</dbReference>
<evidence type="ECO:0000313" key="2">
    <source>
        <dbReference type="Proteomes" id="UP000192582"/>
    </source>
</evidence>
<dbReference type="RefSeq" id="WP_084049225.1">
    <property type="nucleotide sequence ID" value="NZ_FWWU01000009.1"/>
</dbReference>
<keyword evidence="2" id="KW-1185">Reference proteome</keyword>
<reference evidence="1 2" key="1">
    <citation type="submission" date="2017-04" db="EMBL/GenBank/DDBJ databases">
        <authorList>
            <person name="Afonso C.L."/>
            <person name="Miller P.J."/>
            <person name="Scott M.A."/>
            <person name="Spackman E."/>
            <person name="Goraichik I."/>
            <person name="Dimitrov K.M."/>
            <person name="Suarez D.L."/>
            <person name="Swayne D.E."/>
        </authorList>
    </citation>
    <scope>NUCLEOTIDE SEQUENCE [LARGE SCALE GENOMIC DNA]</scope>
    <source>
        <strain evidence="1 2">KR-140</strain>
    </source>
</reference>
<organism evidence="1 2">
    <name type="scientific">Deinococcus hopiensis KR-140</name>
    <dbReference type="NCBI Taxonomy" id="695939"/>
    <lineage>
        <taxon>Bacteria</taxon>
        <taxon>Thermotogati</taxon>
        <taxon>Deinococcota</taxon>
        <taxon>Deinococci</taxon>
        <taxon>Deinococcales</taxon>
        <taxon>Deinococcaceae</taxon>
        <taxon>Deinococcus</taxon>
    </lineage>
</organism>
<dbReference type="EMBL" id="FWWU01000009">
    <property type="protein sequence ID" value="SMB93071.1"/>
    <property type="molecule type" value="Genomic_DNA"/>
</dbReference>
<dbReference type="AlphaFoldDB" id="A0A1W1VJ46"/>
<name>A0A1W1VJ46_9DEIO</name>
<dbReference type="OrthoDB" id="71304at2"/>
<sequence>MLSVKLHLNNGDVIPLELSRSQKERISRTLNRAALPDSPLTIHVGGVDLDIPWRAIGYISSAPAMRAGSISAEAAD</sequence>
<accession>A0A1W1VJ46</accession>
<proteinExistence type="predicted"/>
<evidence type="ECO:0000313" key="1">
    <source>
        <dbReference type="EMBL" id="SMB93071.1"/>
    </source>
</evidence>
<protein>
    <submittedName>
        <fullName evidence="1">Uncharacterized protein</fullName>
    </submittedName>
</protein>
<gene>
    <name evidence="1" type="ORF">SAMN00790413_01833</name>
</gene>